<dbReference type="Gene3D" id="3.40.50.1820">
    <property type="entry name" value="alpha/beta hydrolase"/>
    <property type="match status" value="1"/>
</dbReference>
<dbReference type="PANTHER" id="PTHR43798:SF29">
    <property type="entry name" value="AB HYDROLASE-1 DOMAIN-CONTAINING PROTEIN"/>
    <property type="match status" value="1"/>
</dbReference>
<dbReference type="EMBL" id="JALPRX010000091">
    <property type="protein sequence ID" value="MCK8786614.1"/>
    <property type="molecule type" value="Genomic_DNA"/>
</dbReference>
<evidence type="ECO:0000313" key="3">
    <source>
        <dbReference type="Proteomes" id="UP001139516"/>
    </source>
</evidence>
<dbReference type="Proteomes" id="UP001139516">
    <property type="component" value="Unassembled WGS sequence"/>
</dbReference>
<evidence type="ECO:0000259" key="1">
    <source>
        <dbReference type="Pfam" id="PF12697"/>
    </source>
</evidence>
<proteinExistence type="predicted"/>
<evidence type="ECO:0000313" key="2">
    <source>
        <dbReference type="EMBL" id="MCK8786614.1"/>
    </source>
</evidence>
<gene>
    <name evidence="2" type="ORF">M0638_19755</name>
</gene>
<keyword evidence="2" id="KW-0378">Hydrolase</keyword>
<reference evidence="2" key="1">
    <citation type="submission" date="2022-04" db="EMBL/GenBank/DDBJ databases">
        <title>Roseomonas acroporae sp. nov., isolated from coral Acropora digitifera.</title>
        <authorList>
            <person name="Sun H."/>
        </authorList>
    </citation>
    <scope>NUCLEOTIDE SEQUENCE</scope>
    <source>
        <strain evidence="2">NAR14</strain>
    </source>
</reference>
<dbReference type="InterPro" id="IPR050266">
    <property type="entry name" value="AB_hydrolase_sf"/>
</dbReference>
<dbReference type="Pfam" id="PF12697">
    <property type="entry name" value="Abhydrolase_6"/>
    <property type="match status" value="1"/>
</dbReference>
<dbReference type="InterPro" id="IPR000073">
    <property type="entry name" value="AB_hydrolase_1"/>
</dbReference>
<keyword evidence="3" id="KW-1185">Reference proteome</keyword>
<dbReference type="SUPFAM" id="SSF53474">
    <property type="entry name" value="alpha/beta-Hydrolases"/>
    <property type="match status" value="1"/>
</dbReference>
<organism evidence="2 3">
    <name type="scientific">Roseomonas acroporae</name>
    <dbReference type="NCBI Taxonomy" id="2937791"/>
    <lineage>
        <taxon>Bacteria</taxon>
        <taxon>Pseudomonadati</taxon>
        <taxon>Pseudomonadota</taxon>
        <taxon>Alphaproteobacteria</taxon>
        <taxon>Acetobacterales</taxon>
        <taxon>Roseomonadaceae</taxon>
        <taxon>Roseomonas</taxon>
    </lineage>
</organism>
<dbReference type="InterPro" id="IPR029058">
    <property type="entry name" value="AB_hydrolase_fold"/>
</dbReference>
<dbReference type="AlphaFoldDB" id="A0A9X2BY50"/>
<dbReference type="GO" id="GO:0016787">
    <property type="term" value="F:hydrolase activity"/>
    <property type="evidence" value="ECO:0007669"/>
    <property type="project" value="UniProtKB-KW"/>
</dbReference>
<name>A0A9X2BY50_9PROT</name>
<accession>A0A9X2BY50</accession>
<dbReference type="RefSeq" id="WP_248668729.1">
    <property type="nucleotide sequence ID" value="NZ_JALPRX010000091.1"/>
</dbReference>
<sequence length="232" mass="24784">MDDDHFLLLLPGLLCDAALWRHQLSALADLVYPTVADLTRDDSVAAMAARALAAAPPRFALAALSMGGYVAFEIMRQAPERVTRLALLDTSAAPDSQERASQRHAAMESLKIGRFAGVTSRMLPQLVHERHVEGPVGTEVRAMAARVGSEAFLRQQRAILGRPDSRPLLPGIAVPTLVAVGDADVLTPPAEAAEIRDGIGGAAFHLFPGCGHLPPLESPDETSALLRHWLTD</sequence>
<dbReference type="PANTHER" id="PTHR43798">
    <property type="entry name" value="MONOACYLGLYCEROL LIPASE"/>
    <property type="match status" value="1"/>
</dbReference>
<comment type="caution">
    <text evidence="2">The sequence shown here is derived from an EMBL/GenBank/DDBJ whole genome shotgun (WGS) entry which is preliminary data.</text>
</comment>
<feature type="domain" description="AB hydrolase-1" evidence="1">
    <location>
        <begin position="7"/>
        <end position="224"/>
    </location>
</feature>
<protein>
    <submittedName>
        <fullName evidence="2">Alpha/beta fold hydrolase</fullName>
    </submittedName>
</protein>